<organism evidence="7 8">
    <name type="scientific">Petromyzon marinus</name>
    <name type="common">Sea lamprey</name>
    <dbReference type="NCBI Taxonomy" id="7757"/>
    <lineage>
        <taxon>Eukaryota</taxon>
        <taxon>Metazoa</taxon>
        <taxon>Chordata</taxon>
        <taxon>Craniata</taxon>
        <taxon>Vertebrata</taxon>
        <taxon>Cyclostomata</taxon>
        <taxon>Hyperoartia</taxon>
        <taxon>Petromyzontiformes</taxon>
        <taxon>Petromyzontidae</taxon>
        <taxon>Petromyzon</taxon>
    </lineage>
</organism>
<dbReference type="KEGG" id="pmrn:116951022"/>
<evidence type="ECO:0000259" key="6">
    <source>
        <dbReference type="PROSITE" id="PS50835"/>
    </source>
</evidence>
<dbReference type="InterPro" id="IPR036179">
    <property type="entry name" value="Ig-like_dom_sf"/>
</dbReference>
<dbReference type="PANTHER" id="PTHR12207">
    <property type="entry name" value="V-SET AND TRANSMEMBRANE DOMAIN-CONTAINING PROTEIN"/>
    <property type="match status" value="1"/>
</dbReference>
<evidence type="ECO:0000256" key="5">
    <source>
        <dbReference type="SAM" id="SignalP"/>
    </source>
</evidence>
<dbReference type="InterPro" id="IPR013783">
    <property type="entry name" value="Ig-like_fold"/>
</dbReference>
<dbReference type="InterPro" id="IPR051102">
    <property type="entry name" value="IgSF_V-set/TM_domain"/>
</dbReference>
<proteinExistence type="predicted"/>
<keyword evidence="3" id="KW-0393">Immunoglobulin domain</keyword>
<dbReference type="InterPro" id="IPR007110">
    <property type="entry name" value="Ig-like_dom"/>
</dbReference>
<dbReference type="AlphaFoldDB" id="A0AAJ7TYS8"/>
<dbReference type="Gene3D" id="2.60.40.10">
    <property type="entry name" value="Immunoglobulins"/>
    <property type="match status" value="2"/>
</dbReference>
<feature type="domain" description="Ig-like" evidence="6">
    <location>
        <begin position="186"/>
        <end position="323"/>
    </location>
</feature>
<evidence type="ECO:0000313" key="8">
    <source>
        <dbReference type="RefSeq" id="XP_032825183.1"/>
    </source>
</evidence>
<dbReference type="GO" id="GO:0016020">
    <property type="term" value="C:membrane"/>
    <property type="evidence" value="ECO:0007669"/>
    <property type="project" value="TreeGrafter"/>
</dbReference>
<evidence type="ECO:0000256" key="3">
    <source>
        <dbReference type="ARBA" id="ARBA00023319"/>
    </source>
</evidence>
<feature type="domain" description="Ig-like" evidence="6">
    <location>
        <begin position="571"/>
        <end position="695"/>
    </location>
</feature>
<protein>
    <submittedName>
        <fullName evidence="8">Uncharacterized protein LOC116951022</fullName>
    </submittedName>
</protein>
<dbReference type="Proteomes" id="UP001318040">
    <property type="component" value="Chromosome 41"/>
</dbReference>
<reference evidence="8" key="1">
    <citation type="submission" date="2025-08" db="UniProtKB">
        <authorList>
            <consortium name="RefSeq"/>
        </authorList>
    </citation>
    <scope>IDENTIFICATION</scope>
    <source>
        <tissue evidence="8">Sperm</tissue>
    </source>
</reference>
<feature type="region of interest" description="Disordered" evidence="4">
    <location>
        <begin position="479"/>
        <end position="508"/>
    </location>
</feature>
<accession>A0AAJ7TYS8</accession>
<dbReference type="RefSeq" id="XP_032825183.1">
    <property type="nucleotide sequence ID" value="XM_032969292.1"/>
</dbReference>
<feature type="domain" description="Ig-like" evidence="6">
    <location>
        <begin position="389"/>
        <end position="536"/>
    </location>
</feature>
<evidence type="ECO:0000256" key="4">
    <source>
        <dbReference type="SAM" id="MobiDB-lite"/>
    </source>
</evidence>
<feature type="signal peptide" evidence="5">
    <location>
        <begin position="1"/>
        <end position="23"/>
    </location>
</feature>
<name>A0AAJ7TYS8_PETMA</name>
<feature type="chain" id="PRO_5042609763" evidence="5">
    <location>
        <begin position="24"/>
        <end position="787"/>
    </location>
</feature>
<evidence type="ECO:0000313" key="7">
    <source>
        <dbReference type="Proteomes" id="UP001318040"/>
    </source>
</evidence>
<dbReference type="SUPFAM" id="SSF48726">
    <property type="entry name" value="Immunoglobulin"/>
    <property type="match status" value="2"/>
</dbReference>
<dbReference type="InterPro" id="IPR003599">
    <property type="entry name" value="Ig_sub"/>
</dbReference>
<gene>
    <name evidence="8" type="primary">LOC116951022</name>
</gene>
<evidence type="ECO:0000256" key="2">
    <source>
        <dbReference type="ARBA" id="ARBA00023157"/>
    </source>
</evidence>
<feature type="compositionally biased region" description="Acidic residues" evidence="4">
    <location>
        <begin position="484"/>
        <end position="493"/>
    </location>
</feature>
<dbReference type="SMART" id="SM00409">
    <property type="entry name" value="IG"/>
    <property type="match status" value="4"/>
</dbReference>
<dbReference type="PROSITE" id="PS50835">
    <property type="entry name" value="IG_LIKE"/>
    <property type="match status" value="3"/>
</dbReference>
<keyword evidence="2" id="KW-1015">Disulfide bond</keyword>
<sequence length="787" mass="82276">MQVAAALCATLLWASRMETAIHAGVRVRVRPGWAVRARVGDRLSLWCEVTLLAGLPEGPLSPLPHDPDLPAAVTVRWLRVPSSEGGAREPAPLTLVLETRGTQAPRAGPGYGARVRSGELCVEAMCGRGLGQKLTLGPLRGGEDAGGYACEAAWDLPRTSSGRGSRAVARAYAYVHVDGSGAAVAFSVRVWPPEGSSVAEGHRAELWCLVSGLPAFRSVPGPGADPESNSAVAVRWFHAPAGVPATEKGSVLLSRTTSGDVWAHERHKSRFTSGAVCMEAACLASAFRLELNDFSGSDGGRYSCEVLDRSGDETAVASAETLLDHGRGGAATTPTPPPLGWRHEEEFSADGEEGGEGAEIPAGLLVTTTPPGALFPAEHAFTEEVDFGPLSARVTPRPLVQARQGYPLSLVCEAAGSAATPGSLPPERSSQIFALWTHAPLGHAGPPRALLAEWLGGGGGGGGAPALRKVLAETLSARLCPGAQDDEEEEEDGGLPTPRRRWGASREGGGCAWGAGRASVLALRSATLQDAGSFACVLLALARGHRVVARAADVVRVEVRAAPTPAPSRAPITARISPASPLFVPPGGDATLWCSVDSSSSLSEVSVSWSVAAAAASSSWTPLLGLRSDGEPWVHERARRRHALGRLCPDAAPCGPGGRLHRLVLRAFGAGDQGRYACEAARRGARDAGGRRLVARDEVLVLLLLLDGESLPRTAGRPARGWCGGLLVASGEPLEYQRQRPGYRFAPRVAMSGKGVCTFLMRVNELRGDLCRRAVCTISQTNQYVCS</sequence>
<evidence type="ECO:0000256" key="1">
    <source>
        <dbReference type="ARBA" id="ARBA00022729"/>
    </source>
</evidence>
<keyword evidence="7" id="KW-1185">Reference proteome</keyword>
<keyword evidence="1 5" id="KW-0732">Signal</keyword>